<dbReference type="RefSeq" id="WP_017000043.1">
    <property type="nucleotide sequence ID" value="NZ_CABIVY010000003.1"/>
</dbReference>
<organism evidence="3 5">
    <name type="scientific">Mammaliicoccus lentus</name>
    <name type="common">Staphylococcus lentus</name>
    <dbReference type="NCBI Taxonomy" id="42858"/>
    <lineage>
        <taxon>Bacteria</taxon>
        <taxon>Bacillati</taxon>
        <taxon>Bacillota</taxon>
        <taxon>Bacilli</taxon>
        <taxon>Bacillales</taxon>
        <taxon>Staphylococcaceae</taxon>
        <taxon>Mammaliicoccus</taxon>
    </lineage>
</organism>
<feature type="transmembrane region" description="Helical" evidence="1">
    <location>
        <begin position="14"/>
        <end position="36"/>
    </location>
</feature>
<evidence type="ECO:0000313" key="3">
    <source>
        <dbReference type="EMBL" id="WHI59875.1"/>
    </source>
</evidence>
<evidence type="ECO:0000313" key="2">
    <source>
        <dbReference type="EMBL" id="MBU6114411.1"/>
    </source>
</evidence>
<dbReference type="EMBL" id="JAHLZN010000024">
    <property type="protein sequence ID" value="MBU6114411.1"/>
    <property type="molecule type" value="Genomic_DNA"/>
</dbReference>
<evidence type="ECO:0000313" key="5">
    <source>
        <dbReference type="Proteomes" id="UP001223261"/>
    </source>
</evidence>
<dbReference type="GeneID" id="99675382"/>
<keyword evidence="4" id="KW-1185">Reference proteome</keyword>
<protein>
    <submittedName>
        <fullName evidence="3">DUF2243 domain-containing protein</fullName>
    </submittedName>
</protein>
<proteinExistence type="predicted"/>
<feature type="transmembrane region" description="Helical" evidence="1">
    <location>
        <begin position="56"/>
        <end position="75"/>
    </location>
</feature>
<keyword evidence="1" id="KW-0472">Membrane</keyword>
<dbReference type="EMBL" id="CP118848">
    <property type="protein sequence ID" value="WHI59875.1"/>
    <property type="molecule type" value="Genomic_DNA"/>
</dbReference>
<accession>A0AAP1RQ62</accession>
<keyword evidence="1" id="KW-0812">Transmembrane</keyword>
<sequence length="153" mass="18239">MHNERQLYDKKHRWSGLMFGFGLAGFIDEMVFHQFLQWHHFYDQMTREVGLFSDGVLNAMCGFFIIFGLFLLADARRKFSTNWIFWIGRVLMGMGTFQVYDGIINHKILRMHQIRYVDNVITYDIVWIVTGSLMIIVGYLMSRKREMIKHDNS</sequence>
<evidence type="ECO:0000256" key="1">
    <source>
        <dbReference type="SAM" id="Phobius"/>
    </source>
</evidence>
<keyword evidence="1" id="KW-1133">Transmembrane helix</keyword>
<reference evidence="2 4" key="1">
    <citation type="submission" date="2021-06" db="EMBL/GenBank/DDBJ databases">
        <title>Staphylococcus lentus K169 genome sequencing.</title>
        <authorList>
            <person name="Sundareshan S."/>
            <person name="Akhila D.S."/>
            <person name="Prachi D."/>
            <person name="Sivakumar R."/>
            <person name="Rajendhran J."/>
            <person name="Isloor S."/>
            <person name="Hegde N.R."/>
        </authorList>
    </citation>
    <scope>NUCLEOTIDE SEQUENCE [LARGE SCALE GENOMIC DNA]</scope>
    <source>
        <strain evidence="2 4">K169</strain>
    </source>
</reference>
<dbReference type="Proteomes" id="UP000770161">
    <property type="component" value="Unassembled WGS sequence"/>
</dbReference>
<dbReference type="Pfam" id="PF10002">
    <property type="entry name" value="DUF2243"/>
    <property type="match status" value="1"/>
</dbReference>
<name>A0AAP1RQ62_MAMLE</name>
<gene>
    <name evidence="2" type="ORF">KQ656_10585</name>
    <name evidence="3" type="ORF">PYH69_14420</name>
</gene>
<reference evidence="3" key="2">
    <citation type="journal article" date="2023" name="Antibiotics">
        <title>Prevalence and Molecular Characterization of Methicillin-Resistant Staphylococci (MRS) and Mammaliicocci (MRM) in Dromedary Camels from Algeria: First Detection of SCCmec-mecC Hybrid in Methicillin-Resistant Mammaliicoccus lentus.</title>
        <authorList>
            <person name="Belhout C."/>
            <person name="Boyen F."/>
            <person name="Vereecke N."/>
            <person name="Theuns S."/>
            <person name="Taibi N."/>
            <person name="Stegger M."/>
            <person name="de la Fe-Rodriguez P.Y."/>
            <person name="Bouayad L."/>
            <person name="Elgroud R."/>
            <person name="Butaye P."/>
        </authorList>
    </citation>
    <scope>NUCLEOTIDE SEQUENCE</scope>
    <source>
        <strain evidence="3">7048</strain>
    </source>
</reference>
<feature type="transmembrane region" description="Helical" evidence="1">
    <location>
        <begin position="120"/>
        <end position="141"/>
    </location>
</feature>
<dbReference type="Proteomes" id="UP001223261">
    <property type="component" value="Chromosome"/>
</dbReference>
<dbReference type="InterPro" id="IPR018719">
    <property type="entry name" value="DUF2243_membrane"/>
</dbReference>
<dbReference type="AlphaFoldDB" id="A0AAP1RQ62"/>
<feature type="transmembrane region" description="Helical" evidence="1">
    <location>
        <begin position="82"/>
        <end position="100"/>
    </location>
</feature>
<evidence type="ECO:0000313" key="4">
    <source>
        <dbReference type="Proteomes" id="UP000770161"/>
    </source>
</evidence>